<reference evidence="2" key="1">
    <citation type="submission" date="2016-07" db="EMBL/GenBank/DDBJ databases">
        <title>De novo transcriptome assembly of four accessions of the metal hyperaccumulator plant Noccaea caerulescens.</title>
        <authorList>
            <person name="Blande D."/>
            <person name="Halimaa P."/>
            <person name="Tervahauta A.I."/>
            <person name="Aarts M.G."/>
            <person name="Karenlampi S.O."/>
        </authorList>
    </citation>
    <scope>NUCLEOTIDE SEQUENCE</scope>
</reference>
<dbReference type="InterPro" id="IPR023213">
    <property type="entry name" value="CAT-like_dom_sf"/>
</dbReference>
<dbReference type="Pfam" id="PF02458">
    <property type="entry name" value="Transferase"/>
    <property type="match status" value="1"/>
</dbReference>
<gene>
    <name evidence="2" type="ORF">GA_TR9774_c20_g1_i1_g.31197</name>
</gene>
<sequence>MGRSQGHVRGPIYNIRLSTVGATRPSETGTTHEPTGLDLAMKLHYLTAAYIYSSETARDLTVAHVKEAMFVLFDQIAWTTGRFWRRDSGRPYIKCNDSGTRFVEGECDLTVEELLSKPDPSVDEFLVYHKPIGPELPFSPLIYVQMTRFKCGGLALGFSWANIMGDSFSLLYAFSLWAKAISGGKIYIPKTSNGDRRFWSLNPKVKDLNSIKRVDPVGDLWVTPNDKKMANYCFNLSVAEQILPHFPANGDGYFPVFEILAGIIWKCIAKVREEQEPVTVTIIRKDSNDLKPRGIRNSQMISSVHVNFPVAEANVEELVKCIEKATDERCGIDEIGESCDGNLDFVVYGAKLTFMDLSEVDLYEAKVKDKSPESVYCNVEGVGEEGLVVVFPAANSEERVVTMTLPEEEMERVKSEFKKCGLMIAPPCEING</sequence>
<protein>
    <submittedName>
        <fullName evidence="2">Protein ECERIFERUM 26</fullName>
    </submittedName>
</protein>
<dbReference type="Gene3D" id="3.30.559.10">
    <property type="entry name" value="Chloramphenicol acetyltransferase-like domain"/>
    <property type="match status" value="2"/>
</dbReference>
<evidence type="ECO:0000256" key="1">
    <source>
        <dbReference type="ARBA" id="ARBA00009861"/>
    </source>
</evidence>
<comment type="similarity">
    <text evidence="1">Belongs to the plant acyltransferase family.</text>
</comment>
<dbReference type="AlphaFoldDB" id="A0A1J3CTL0"/>
<name>A0A1J3CTL0_NOCCA</name>
<accession>A0A1J3CTL0</accession>
<evidence type="ECO:0000313" key="2">
    <source>
        <dbReference type="EMBL" id="JAU09208.1"/>
    </source>
</evidence>
<dbReference type="GO" id="GO:0016747">
    <property type="term" value="F:acyltransferase activity, transferring groups other than amino-acyl groups"/>
    <property type="evidence" value="ECO:0007669"/>
    <property type="project" value="TreeGrafter"/>
</dbReference>
<dbReference type="InterPro" id="IPR050317">
    <property type="entry name" value="Plant_Fungal_Acyltransferase"/>
</dbReference>
<dbReference type="PANTHER" id="PTHR31642:SF334">
    <property type="entry name" value="PROTEIN ECERIFERUM 26"/>
    <property type="match status" value="1"/>
</dbReference>
<proteinExistence type="inferred from homology"/>
<dbReference type="PANTHER" id="PTHR31642">
    <property type="entry name" value="TRICHOTHECENE 3-O-ACETYLTRANSFERASE"/>
    <property type="match status" value="1"/>
</dbReference>
<organism evidence="2">
    <name type="scientific">Noccaea caerulescens</name>
    <name type="common">Alpine penny-cress</name>
    <name type="synonym">Thlaspi caerulescens</name>
    <dbReference type="NCBI Taxonomy" id="107243"/>
    <lineage>
        <taxon>Eukaryota</taxon>
        <taxon>Viridiplantae</taxon>
        <taxon>Streptophyta</taxon>
        <taxon>Embryophyta</taxon>
        <taxon>Tracheophyta</taxon>
        <taxon>Spermatophyta</taxon>
        <taxon>Magnoliopsida</taxon>
        <taxon>eudicotyledons</taxon>
        <taxon>Gunneridae</taxon>
        <taxon>Pentapetalae</taxon>
        <taxon>rosids</taxon>
        <taxon>malvids</taxon>
        <taxon>Brassicales</taxon>
        <taxon>Brassicaceae</taxon>
        <taxon>Coluteocarpeae</taxon>
        <taxon>Noccaea</taxon>
    </lineage>
</organism>
<dbReference type="EMBL" id="GEVI01023112">
    <property type="protein sequence ID" value="JAU09208.1"/>
    <property type="molecule type" value="Transcribed_RNA"/>
</dbReference>